<evidence type="ECO:0000256" key="2">
    <source>
        <dbReference type="ARBA" id="ARBA00022692"/>
    </source>
</evidence>
<evidence type="ECO:0000313" key="7">
    <source>
        <dbReference type="EMBL" id="SFE46564.1"/>
    </source>
</evidence>
<name>A0A1I2ARD9_9RHOB</name>
<protein>
    <submittedName>
        <fullName evidence="7">Autotransporter translocation and assembly factor TamB</fullName>
    </submittedName>
</protein>
<dbReference type="Proteomes" id="UP000325289">
    <property type="component" value="Unassembled WGS sequence"/>
</dbReference>
<organism evidence="7 8">
    <name type="scientific">Roseivivax sediminis</name>
    <dbReference type="NCBI Taxonomy" id="936889"/>
    <lineage>
        <taxon>Bacteria</taxon>
        <taxon>Pseudomonadati</taxon>
        <taxon>Pseudomonadota</taxon>
        <taxon>Alphaproteobacteria</taxon>
        <taxon>Rhodobacterales</taxon>
        <taxon>Roseobacteraceae</taxon>
        <taxon>Roseivivax</taxon>
    </lineage>
</organism>
<reference evidence="7 8" key="1">
    <citation type="submission" date="2016-10" db="EMBL/GenBank/DDBJ databases">
        <authorList>
            <person name="Varghese N."/>
            <person name="Submissions S."/>
        </authorList>
    </citation>
    <scope>NUCLEOTIDE SEQUENCE [LARGE SCALE GENOMIC DNA]</scope>
    <source>
        <strain evidence="8">YIM D21,KCTC 23444,ACCC 10710</strain>
    </source>
</reference>
<dbReference type="InterPro" id="IPR007452">
    <property type="entry name" value="TamB_C"/>
</dbReference>
<dbReference type="OrthoDB" id="7784409at2"/>
<evidence type="ECO:0000256" key="3">
    <source>
        <dbReference type="ARBA" id="ARBA00022989"/>
    </source>
</evidence>
<proteinExistence type="predicted"/>
<gene>
    <name evidence="7" type="ORF">SAMN04515678_11033</name>
</gene>
<evidence type="ECO:0000256" key="5">
    <source>
        <dbReference type="SAM" id="MobiDB-lite"/>
    </source>
</evidence>
<sequence length="1771" mass="181061">MRRALPFLLLGAFLAVPASSQDDERGRLERLIEDNLSAEGMQIDIEGFRGALSSEAQLESLTIADENGVWLELRGAVLDWNRTALLRGRVSVNALTADEIVLSRLPGQPADGTVEVPDAETQPFSLPELPVSIQIGEISAERVELGEPVIGQPVELSLEGSASLQGGEGEVTLDVNRIDDRQGEVTLAGSYANETGVLSVNLEVDEGEGGIVASLAGIPGEPPLNLSVEGEGPLTDFTADLAFATDGEDRLSGQIRIRESETGARGFNVAIDGDIRPLLTPENREFFGPNLSLDVAGRRFPSGALEIDTLEVASDAINLSGNLQLSENQWPVRFSLQGEVAGADGGPVALPIPGQDTRLDRTVIDVAYDSETGNEWRADIAVEGLRRPDLTAESFTLDGGGTLVRGDGAAEGGASGTLDMSGDGLAFSNPDLETAVGTTLSGLVNFDWTEGQPLQLTGIDLSGAGVSATGDVEVSGLANDLNIVIAPDLAVVAEDISRFSGLAGRDLAGSVDVQTSGTFEPVTGAFDMAVNGAATGIETGIPEADGLIAGRIDLSLDAARNEAGIILRGLDVRSDALTLTAEGRVASSDTDARFDLDIADISDVRPELSGPVRLSGTVVQEAEDYTLDVTGNGPGGARIDAAVTATLVENVLQAVAGDGEVRVDTLDTYASIAGRPIAGAVQITGTGRYNLETQGGAADVTGSANDLAVGIPEVDALLDGATEFTLDAGRDETGITLRELVLDAPRADITAEGSYQDDGSSARFDVALRELQAVVPSLSGAATLSGTASQDGDTWSYDITGDAPGGVDLDIAGTAEVVADRLREVAATGDIAAEDISVYSGLADREIGGALTLSGSGSYALETQFFTADVSGETTDIVTGIEPVDAILEGTMTLDIDALRNEDGITVNSLDLQSPRLSVTGEGVYAESGSRANFDATLSDLAAIAEGMDGSASLRGTAEQDGDALNFDITGSGPGGASADLDGTATLDGLDLTAVEAAGTLGVDTLAPFSDLAGRDLGGSAQFEGSGRYEMDSQFFSADVTGRSVDVVTGIDQADTLLAGTVTYDIDAAREEDGITVRNLQIVAPRASVTAAGGYRAEDSAFDILAEMTDVADVVPGLSGPARVDARAERTGPETWDVTADASGPGGAQADIDATARVVDNALERVEGNGTVSVASLSPYGALANQSLGGSVSIEGSGAYTMETGAFEADVDGSANNLSTGIAAVDQLIGGTTTFGATAARGTDGIIRIDRLNVDAAEIDAQVQGTYGESSGNLDYDVRLRDVGVFVTDLNGPATANGTATITPAGYNIDTALTGPGGADATVAGTIARDFGSANLSANGTVPLGLANPFLEPNILEGTASLSLNVNGPLALESVSGTVSTSNAAFVVAGQGIALEGISAQIGLSGGQANIDLTGGLSTGGTVTVSGPVTLSSPFNGDLAIALNNLVVTDPGLYETELNGTLSLAGPLASTATLSGRIDVGRTEVRVPAGGASASRLSFGIEHVGTPPAVRQTQARAGLLGGADDAGDVEEGAGGGGGGVNYGLDVTIAAPSQIFIRGRGLDAELGGELYVGGTIQSPEPAGQFELIRGRLDILGQRLTLSEASVVLQGDLNPFITVRADTERDDNTITILIEGPVSDPEVTFSSSPDRPQEEVLALLLFGRDLSEISGLQALRIATAINTLAGRSGTSVVDRLRQSTGLDDIDIQTGADGQTELRLGRYINDRTYTDVTVNSEGETEINLNLTISKSITARGTAGTDGNTGVGVYYERDY</sequence>
<keyword evidence="3" id="KW-1133">Transmembrane helix</keyword>
<keyword evidence="2" id="KW-0812">Transmembrane</keyword>
<dbReference type="Pfam" id="PF04357">
    <property type="entry name" value="TamB"/>
    <property type="match status" value="1"/>
</dbReference>
<accession>A0A1I2ARD9</accession>
<dbReference type="EMBL" id="FOMS01000010">
    <property type="protein sequence ID" value="SFE46564.1"/>
    <property type="molecule type" value="Genomic_DNA"/>
</dbReference>
<dbReference type="PANTHER" id="PTHR36985">
    <property type="entry name" value="TRANSLOCATION AND ASSEMBLY MODULE SUBUNIT TAMB"/>
    <property type="match status" value="1"/>
</dbReference>
<dbReference type="RefSeq" id="WP_149756833.1">
    <property type="nucleotide sequence ID" value="NZ_FOMS01000010.1"/>
</dbReference>
<evidence type="ECO:0000256" key="4">
    <source>
        <dbReference type="ARBA" id="ARBA00023136"/>
    </source>
</evidence>
<dbReference type="GO" id="GO:0009306">
    <property type="term" value="P:protein secretion"/>
    <property type="evidence" value="ECO:0007669"/>
    <property type="project" value="InterPro"/>
</dbReference>
<feature type="region of interest" description="Disordered" evidence="5">
    <location>
        <begin position="1124"/>
        <end position="1149"/>
    </location>
</feature>
<evidence type="ECO:0000256" key="1">
    <source>
        <dbReference type="ARBA" id="ARBA00004167"/>
    </source>
</evidence>
<dbReference type="PANTHER" id="PTHR36985:SF1">
    <property type="entry name" value="TRANSLOCATION AND ASSEMBLY MODULE SUBUNIT TAMB"/>
    <property type="match status" value="1"/>
</dbReference>
<keyword evidence="4" id="KW-0472">Membrane</keyword>
<dbReference type="GO" id="GO:0005886">
    <property type="term" value="C:plasma membrane"/>
    <property type="evidence" value="ECO:0007669"/>
    <property type="project" value="InterPro"/>
</dbReference>
<comment type="subcellular location">
    <subcellularLocation>
        <location evidence="1">Membrane</location>
        <topology evidence="1">Single-pass membrane protein</topology>
    </subcellularLocation>
</comment>
<evidence type="ECO:0000259" key="6">
    <source>
        <dbReference type="Pfam" id="PF04357"/>
    </source>
</evidence>
<dbReference type="GO" id="GO:0097347">
    <property type="term" value="C:TAM protein secretion complex"/>
    <property type="evidence" value="ECO:0007669"/>
    <property type="project" value="TreeGrafter"/>
</dbReference>
<evidence type="ECO:0000313" key="8">
    <source>
        <dbReference type="Proteomes" id="UP000325289"/>
    </source>
</evidence>
<keyword evidence="8" id="KW-1185">Reference proteome</keyword>
<feature type="domain" description="Translocation and assembly module TamB C-terminal" evidence="6">
    <location>
        <begin position="1414"/>
        <end position="1771"/>
    </location>
</feature>